<dbReference type="FunFam" id="1.10.275.10:FF:000002">
    <property type="entry name" value="Argininosuccinate lyase"/>
    <property type="match status" value="1"/>
</dbReference>
<evidence type="ECO:0000259" key="7">
    <source>
        <dbReference type="Pfam" id="PF00206"/>
    </source>
</evidence>
<comment type="subcellular location">
    <subcellularLocation>
        <location evidence="6">Cytoplasm</location>
    </subcellularLocation>
</comment>
<dbReference type="NCBIfam" id="TIGR00838">
    <property type="entry name" value="argH"/>
    <property type="match status" value="1"/>
</dbReference>
<keyword evidence="5 6" id="KW-0456">Lyase</keyword>
<dbReference type="InterPro" id="IPR024083">
    <property type="entry name" value="Fumarase/histidase_N"/>
</dbReference>
<dbReference type="PANTHER" id="PTHR43814:SF1">
    <property type="entry name" value="ARGININOSUCCINATE LYASE"/>
    <property type="match status" value="1"/>
</dbReference>
<dbReference type="SUPFAM" id="SSF48557">
    <property type="entry name" value="L-aspartase-like"/>
    <property type="match status" value="1"/>
</dbReference>
<dbReference type="RefSeq" id="WP_101881973.1">
    <property type="nucleotide sequence ID" value="NZ_CAXSWW010000005.1"/>
</dbReference>
<evidence type="ECO:0000256" key="5">
    <source>
        <dbReference type="ARBA" id="ARBA00023239"/>
    </source>
</evidence>
<dbReference type="Pfam" id="PF14698">
    <property type="entry name" value="ASL_C2"/>
    <property type="match status" value="1"/>
</dbReference>
<dbReference type="HAMAP" id="MF_00006">
    <property type="entry name" value="Arg_succ_lyase"/>
    <property type="match status" value="1"/>
</dbReference>
<comment type="pathway">
    <text evidence="1 6">Amino-acid biosynthesis; L-arginine biosynthesis; L-arginine from L-ornithine and carbamoyl phosphate: step 3/3.</text>
</comment>
<dbReference type="CDD" id="cd01359">
    <property type="entry name" value="Argininosuccinate_lyase"/>
    <property type="match status" value="1"/>
</dbReference>
<dbReference type="PRINTS" id="PR00149">
    <property type="entry name" value="FUMRATELYASE"/>
</dbReference>
<dbReference type="GO" id="GO:0005829">
    <property type="term" value="C:cytosol"/>
    <property type="evidence" value="ECO:0007669"/>
    <property type="project" value="TreeGrafter"/>
</dbReference>
<comment type="caution">
    <text evidence="9">The sequence shown here is derived from an EMBL/GenBank/DDBJ whole genome shotgun (WGS) entry which is preliminary data.</text>
</comment>
<evidence type="ECO:0000313" key="9">
    <source>
        <dbReference type="EMBL" id="PLT88690.1"/>
    </source>
</evidence>
<evidence type="ECO:0000313" key="10">
    <source>
        <dbReference type="Proteomes" id="UP000234840"/>
    </source>
</evidence>
<dbReference type="InterPro" id="IPR000362">
    <property type="entry name" value="Fumarate_lyase_fam"/>
</dbReference>
<dbReference type="InterPro" id="IPR020557">
    <property type="entry name" value="Fumarate_lyase_CS"/>
</dbReference>
<dbReference type="Gene3D" id="1.20.200.10">
    <property type="entry name" value="Fumarase/aspartase (Central domain)"/>
    <property type="match status" value="1"/>
</dbReference>
<evidence type="ECO:0000256" key="1">
    <source>
        <dbReference type="ARBA" id="ARBA00004941"/>
    </source>
</evidence>
<protein>
    <recommendedName>
        <fullName evidence="2 6">Argininosuccinate lyase</fullName>
        <shortName evidence="6">ASAL</shortName>
        <ecNumber evidence="2 6">4.3.2.1</ecNumber>
    </recommendedName>
    <alternativeName>
        <fullName evidence="6">Arginosuccinase</fullName>
    </alternativeName>
</protein>
<comment type="catalytic activity">
    <reaction evidence="6">
        <text>2-(N(omega)-L-arginino)succinate = fumarate + L-arginine</text>
        <dbReference type="Rhea" id="RHEA:24020"/>
        <dbReference type="ChEBI" id="CHEBI:29806"/>
        <dbReference type="ChEBI" id="CHEBI:32682"/>
        <dbReference type="ChEBI" id="CHEBI:57472"/>
        <dbReference type="EC" id="4.3.2.1"/>
    </reaction>
</comment>
<feature type="domain" description="Fumarate lyase N-terminal" evidence="7">
    <location>
        <begin position="7"/>
        <end position="301"/>
    </location>
</feature>
<dbReference type="Gene3D" id="1.10.275.10">
    <property type="entry name" value="Fumarase/aspartase (N-terminal domain)"/>
    <property type="match status" value="1"/>
</dbReference>
<dbReference type="InterPro" id="IPR029419">
    <property type="entry name" value="Arg_succ_lyase_C"/>
</dbReference>
<dbReference type="AlphaFoldDB" id="A0A2N5Q2N5"/>
<evidence type="ECO:0000256" key="2">
    <source>
        <dbReference type="ARBA" id="ARBA00012338"/>
    </source>
</evidence>
<dbReference type="InterPro" id="IPR022761">
    <property type="entry name" value="Fumarate_lyase_N"/>
</dbReference>
<evidence type="ECO:0000256" key="3">
    <source>
        <dbReference type="ARBA" id="ARBA00022571"/>
    </source>
</evidence>
<dbReference type="Proteomes" id="UP000234840">
    <property type="component" value="Unassembled WGS sequence"/>
</dbReference>
<dbReference type="Pfam" id="PF00206">
    <property type="entry name" value="Lyase_1"/>
    <property type="match status" value="1"/>
</dbReference>
<proteinExistence type="inferred from homology"/>
<gene>
    <name evidence="6 9" type="primary">argH</name>
    <name evidence="9" type="ORF">CDL20_02645</name>
</gene>
<organism evidence="9 10">
    <name type="scientific">Mediterraneibacter gnavus</name>
    <name type="common">Ruminococcus gnavus</name>
    <dbReference type="NCBI Taxonomy" id="33038"/>
    <lineage>
        <taxon>Bacteria</taxon>
        <taxon>Bacillati</taxon>
        <taxon>Bacillota</taxon>
        <taxon>Clostridia</taxon>
        <taxon>Lachnospirales</taxon>
        <taxon>Lachnospiraceae</taxon>
        <taxon>Mediterraneibacter</taxon>
    </lineage>
</organism>
<dbReference type="GO" id="GO:0042450">
    <property type="term" value="P:L-arginine biosynthetic process via ornithine"/>
    <property type="evidence" value="ECO:0007669"/>
    <property type="project" value="UniProtKB-UniRule"/>
</dbReference>
<dbReference type="FunFam" id="1.10.40.30:FF:000001">
    <property type="entry name" value="Argininosuccinate lyase"/>
    <property type="match status" value="1"/>
</dbReference>
<sequence>MAQLWGGRFTKETDKLVYNFNASISFDQKFYAQDIRGSIAHVTMLQKQGILTKEEKESIIKGLQGIQADVENGILEITDEYEDIHSFVEANLIDRIGDAGKKLHTGRSRNDQVALDMRLYTRDEIEAVDGLLKELLEVLLKLMKEHIETYMPGFTHLQKAQPVTLAHHLGAYFEMFKRDRLRMKDIRKRMNYCPLGAGALAGTTYPLDREYTAELLGFEGPTLNSMDSVSDRDYLIELLSAMSTVMMHLSRFCEEVIIWNSNEYQFVEIDDAYSTGSSIMPQKKNPDIAELVRGKTGRVYGALMSLLTTMKGIPLAYNKDMQEDKELVFDAIDTTKGCLALFTGMLRTMRFRKQRMEDSAKNGFTNATDAADYLVNHGVPFRDAHGIVGQLVLYCIDKNIALDDMSLEEYKAISPVFEEDIYEAISMKTCVEMRNTIGAPGKSAMEQAIALEEAYLKEE</sequence>
<dbReference type="InterPro" id="IPR009049">
    <property type="entry name" value="Argininosuccinate_lyase"/>
</dbReference>
<dbReference type="EMBL" id="NIHW01000004">
    <property type="protein sequence ID" value="PLT88690.1"/>
    <property type="molecule type" value="Genomic_DNA"/>
</dbReference>
<dbReference type="PRINTS" id="PR00145">
    <property type="entry name" value="ARGSUCLYASE"/>
</dbReference>
<feature type="domain" description="Argininosuccinate lyase C-terminal" evidence="8">
    <location>
        <begin position="364"/>
        <end position="432"/>
    </location>
</feature>
<dbReference type="PANTHER" id="PTHR43814">
    <property type="entry name" value="ARGININOSUCCINATE LYASE"/>
    <property type="match status" value="1"/>
</dbReference>
<keyword evidence="6" id="KW-0963">Cytoplasm</keyword>
<reference evidence="9 10" key="1">
    <citation type="journal article" date="2017" name="Genome Med.">
        <title>A novel Ruminococcus gnavus clade enriched in inflammatory bowel disease patients.</title>
        <authorList>
            <person name="Hall A.B."/>
            <person name="Yassour M."/>
            <person name="Sauk J."/>
            <person name="Garner A."/>
            <person name="Jiang X."/>
            <person name="Arthur T."/>
            <person name="Lagoudas G.K."/>
            <person name="Vatanen T."/>
            <person name="Fornelos N."/>
            <person name="Wilson R."/>
            <person name="Bertha M."/>
            <person name="Cohen M."/>
            <person name="Garber J."/>
            <person name="Khalili H."/>
            <person name="Gevers D."/>
            <person name="Ananthakrishnan A.N."/>
            <person name="Kugathasan S."/>
            <person name="Lander E.S."/>
            <person name="Blainey P."/>
            <person name="Vlamakis H."/>
            <person name="Xavier R.J."/>
            <person name="Huttenhower C."/>
        </authorList>
    </citation>
    <scope>NUCLEOTIDE SEQUENCE [LARGE SCALE GENOMIC DNA]</scope>
    <source>
        <strain evidence="9 10">RJX1128</strain>
    </source>
</reference>
<evidence type="ECO:0000256" key="6">
    <source>
        <dbReference type="HAMAP-Rule" id="MF_00006"/>
    </source>
</evidence>
<dbReference type="Gene3D" id="1.10.40.30">
    <property type="entry name" value="Fumarase/aspartase (C-terminal domain)"/>
    <property type="match status" value="1"/>
</dbReference>
<dbReference type="PROSITE" id="PS00163">
    <property type="entry name" value="FUMARATE_LYASES"/>
    <property type="match status" value="1"/>
</dbReference>
<name>A0A2N5Q2N5_MEDGN</name>
<dbReference type="InterPro" id="IPR008948">
    <property type="entry name" value="L-Aspartase-like"/>
</dbReference>
<comment type="similarity">
    <text evidence="6">Belongs to the lyase 1 family. Argininosuccinate lyase subfamily.</text>
</comment>
<dbReference type="UniPathway" id="UPA00068">
    <property type="reaction ID" value="UER00114"/>
</dbReference>
<dbReference type="GO" id="GO:0004056">
    <property type="term" value="F:argininosuccinate lyase activity"/>
    <property type="evidence" value="ECO:0007669"/>
    <property type="project" value="UniProtKB-UniRule"/>
</dbReference>
<evidence type="ECO:0000259" key="8">
    <source>
        <dbReference type="Pfam" id="PF14698"/>
    </source>
</evidence>
<accession>A0A2N5Q2N5</accession>
<dbReference type="EC" id="4.3.2.1" evidence="2 6"/>
<dbReference type="FunFam" id="1.20.200.10:FF:000002">
    <property type="entry name" value="Argininosuccinate lyase"/>
    <property type="match status" value="1"/>
</dbReference>
<keyword evidence="4 6" id="KW-0028">Amino-acid biosynthesis</keyword>
<evidence type="ECO:0000256" key="4">
    <source>
        <dbReference type="ARBA" id="ARBA00022605"/>
    </source>
</evidence>
<keyword evidence="3 6" id="KW-0055">Arginine biosynthesis</keyword>